<dbReference type="AlphaFoldDB" id="A0A6C0JMU8"/>
<keyword evidence="1" id="KW-0472">Membrane</keyword>
<keyword evidence="1" id="KW-1133">Transmembrane helix</keyword>
<dbReference type="EMBL" id="MN740419">
    <property type="protein sequence ID" value="QHU05787.1"/>
    <property type="molecule type" value="Genomic_DNA"/>
</dbReference>
<keyword evidence="1" id="KW-0812">Transmembrane</keyword>
<sequence>MTFWIYDPSILFNSKYISQIWPYSNLERDEKLNAATRFIILITLVGYMCMNRFLIVILGLIVIGLIVIFYQSDKEGFEPFYKLQPYFSINEEKQIDNTNPFSNVLMTDYKYNVNKEESNEEYTPALEEKINDSIKQSIIEQNIDNTDFQNAFNNDNSNIMFEQSMRSFYTTASTTIPNKQDSFLEFCYGKLPSEKPLTIY</sequence>
<proteinExistence type="predicted"/>
<dbReference type="InterPro" id="IPR043915">
    <property type="entry name" value="P9_TM"/>
</dbReference>
<feature type="domain" description="Minor capsid protein P9 transmembrane helices" evidence="2">
    <location>
        <begin position="3"/>
        <end position="70"/>
    </location>
</feature>
<protein>
    <recommendedName>
        <fullName evidence="2">Minor capsid protein P9 transmembrane helices domain-containing protein</fullName>
    </recommendedName>
</protein>
<feature type="transmembrane region" description="Helical" evidence="1">
    <location>
        <begin position="38"/>
        <end position="70"/>
    </location>
</feature>
<name>A0A6C0JMU8_9ZZZZ</name>
<reference evidence="3" key="1">
    <citation type="journal article" date="2020" name="Nature">
        <title>Giant virus diversity and host interactions through global metagenomics.</title>
        <authorList>
            <person name="Schulz F."/>
            <person name="Roux S."/>
            <person name="Paez-Espino D."/>
            <person name="Jungbluth S."/>
            <person name="Walsh D.A."/>
            <person name="Denef V.J."/>
            <person name="McMahon K.D."/>
            <person name="Konstantinidis K.T."/>
            <person name="Eloe-Fadrosh E.A."/>
            <person name="Kyrpides N.C."/>
            <person name="Woyke T."/>
        </authorList>
    </citation>
    <scope>NUCLEOTIDE SEQUENCE</scope>
    <source>
        <strain evidence="3">GVMAG-M-3300027736-24</strain>
    </source>
</reference>
<evidence type="ECO:0000256" key="1">
    <source>
        <dbReference type="SAM" id="Phobius"/>
    </source>
</evidence>
<evidence type="ECO:0000259" key="2">
    <source>
        <dbReference type="Pfam" id="PF19066"/>
    </source>
</evidence>
<organism evidence="3">
    <name type="scientific">viral metagenome</name>
    <dbReference type="NCBI Taxonomy" id="1070528"/>
    <lineage>
        <taxon>unclassified sequences</taxon>
        <taxon>metagenomes</taxon>
        <taxon>organismal metagenomes</taxon>
    </lineage>
</organism>
<dbReference type="Pfam" id="PF19066">
    <property type="entry name" value="P9_TM"/>
    <property type="match status" value="1"/>
</dbReference>
<accession>A0A6C0JMU8</accession>
<evidence type="ECO:0000313" key="3">
    <source>
        <dbReference type="EMBL" id="QHU05787.1"/>
    </source>
</evidence>